<protein>
    <submittedName>
        <fullName evidence="2">Heavy-metal-associated domain-containing protein</fullName>
    </submittedName>
</protein>
<dbReference type="Proteomes" id="UP001232117">
    <property type="component" value="Chromosome"/>
</dbReference>
<name>A0ABY8N3K3_9FLAO</name>
<organism evidence="2 3">
    <name type="scientific">Flavobacterium keumense</name>
    <dbReference type="NCBI Taxonomy" id="1306518"/>
    <lineage>
        <taxon>Bacteria</taxon>
        <taxon>Pseudomonadati</taxon>
        <taxon>Bacteroidota</taxon>
        <taxon>Flavobacteriia</taxon>
        <taxon>Flavobacteriales</taxon>
        <taxon>Flavobacteriaceae</taxon>
        <taxon>Flavobacterium</taxon>
    </lineage>
</organism>
<evidence type="ECO:0000313" key="2">
    <source>
        <dbReference type="EMBL" id="WGK93839.1"/>
    </source>
</evidence>
<gene>
    <name evidence="2" type="ORF">MG292_06990</name>
</gene>
<accession>A0ABY8N3K3</accession>
<dbReference type="InterPro" id="IPR036163">
    <property type="entry name" value="HMA_dom_sf"/>
</dbReference>
<dbReference type="Gene3D" id="3.30.70.100">
    <property type="match status" value="1"/>
</dbReference>
<evidence type="ECO:0000313" key="3">
    <source>
        <dbReference type="Proteomes" id="UP001232117"/>
    </source>
</evidence>
<reference evidence="2 3" key="2">
    <citation type="submission" date="2023-06" db="EMBL/GenBank/DDBJ databases">
        <title>Complete Genome Sequence of Flavobacterium keumense K3R-10.</title>
        <authorList>
            <person name="Jeong H."/>
            <person name="Jhang S.Y."/>
            <person name="Kim J.N."/>
        </authorList>
    </citation>
    <scope>NUCLEOTIDE SEQUENCE [LARGE SCALE GENOMIC DNA]</scope>
    <source>
        <strain evidence="2 3">K3R-10</strain>
    </source>
</reference>
<feature type="domain" description="HMA" evidence="1">
    <location>
        <begin position="2"/>
        <end position="66"/>
    </location>
</feature>
<reference evidence="2 3" key="1">
    <citation type="submission" date="2022-02" db="EMBL/GenBank/DDBJ databases">
        <authorList>
            <person name="Cha I.-T."/>
            <person name="Lee K.-E."/>
            <person name="Park S.-J."/>
        </authorList>
    </citation>
    <scope>NUCLEOTIDE SEQUENCE [LARGE SCALE GENOMIC DNA]</scope>
    <source>
        <strain evidence="2 3">K3R-10</strain>
    </source>
</reference>
<dbReference type="SUPFAM" id="SSF55008">
    <property type="entry name" value="HMA, heavy metal-associated domain"/>
    <property type="match status" value="1"/>
</dbReference>
<keyword evidence="3" id="KW-1185">Reference proteome</keyword>
<sequence length="90" mass="10051">MKTEEIKIANLKCGGCATTIKKELFELDGVKEVKVDNDNDSVTVMYKEGIREAITQRLHDLGYPEATEKNGLLLKLKSYSSCMIGKINNL</sequence>
<dbReference type="RefSeq" id="WP_264533431.1">
    <property type="nucleotide sequence ID" value="NZ_CP092332.1"/>
</dbReference>
<dbReference type="Pfam" id="PF00403">
    <property type="entry name" value="HMA"/>
    <property type="match status" value="1"/>
</dbReference>
<dbReference type="InterPro" id="IPR006121">
    <property type="entry name" value="HMA_dom"/>
</dbReference>
<dbReference type="PROSITE" id="PS50846">
    <property type="entry name" value="HMA_2"/>
    <property type="match status" value="1"/>
</dbReference>
<evidence type="ECO:0000259" key="1">
    <source>
        <dbReference type="PROSITE" id="PS50846"/>
    </source>
</evidence>
<dbReference type="CDD" id="cd00371">
    <property type="entry name" value="HMA"/>
    <property type="match status" value="1"/>
</dbReference>
<dbReference type="EMBL" id="CP092332">
    <property type="protein sequence ID" value="WGK93839.1"/>
    <property type="molecule type" value="Genomic_DNA"/>
</dbReference>
<proteinExistence type="predicted"/>